<dbReference type="CDD" id="cd01434">
    <property type="entry name" value="EFG_mtEFG1_IV"/>
    <property type="match status" value="1"/>
</dbReference>
<dbReference type="InterPro" id="IPR000640">
    <property type="entry name" value="EFG_V-like"/>
</dbReference>
<dbReference type="Pfam" id="PF00679">
    <property type="entry name" value="EFG_C"/>
    <property type="match status" value="1"/>
</dbReference>
<evidence type="ECO:0000256" key="7">
    <source>
        <dbReference type="SAM" id="MobiDB-lite"/>
    </source>
</evidence>
<name>A0A6P1BH51_9BRAD</name>
<keyword evidence="2" id="KW-0547">Nucleotide-binding</keyword>
<dbReference type="GO" id="GO:0003746">
    <property type="term" value="F:translation elongation factor activity"/>
    <property type="evidence" value="ECO:0007669"/>
    <property type="project" value="UniProtKB-KW"/>
</dbReference>
<evidence type="ECO:0000313" key="10">
    <source>
        <dbReference type="EMBL" id="NEU96960.1"/>
    </source>
</evidence>
<feature type="region of interest" description="Disordered" evidence="7">
    <location>
        <begin position="278"/>
        <end position="298"/>
    </location>
</feature>
<evidence type="ECO:0000259" key="8">
    <source>
        <dbReference type="SMART" id="SM00838"/>
    </source>
</evidence>
<comment type="function">
    <text evidence="6">Catalyzes the GTP-dependent ribosomal translocation step during translation elongation. During this step, the ribosome changes from the pre-translocational (PRE) to the post-translocational (POST) state as the newly formed A-site-bound peptidyl-tRNA and P-site-bound deacylated tRNA move to the P and E sites, respectively. Catalyzes the coordinated movement of the two tRNA molecules, the mRNA and conformational changes in the ribosome.</text>
</comment>
<dbReference type="InterPro" id="IPR035649">
    <property type="entry name" value="EFG_V"/>
</dbReference>
<dbReference type="SUPFAM" id="SSF54980">
    <property type="entry name" value="EF-G C-terminal domain-like"/>
    <property type="match status" value="2"/>
</dbReference>
<proteinExistence type="predicted"/>
<keyword evidence="5" id="KW-0342">GTP-binding</keyword>
<dbReference type="GO" id="GO:0005525">
    <property type="term" value="F:GTP binding"/>
    <property type="evidence" value="ECO:0007669"/>
    <property type="project" value="UniProtKB-KW"/>
</dbReference>
<dbReference type="Gene3D" id="3.30.230.10">
    <property type="match status" value="1"/>
</dbReference>
<keyword evidence="11" id="KW-1185">Reference proteome</keyword>
<dbReference type="PANTHER" id="PTHR43261">
    <property type="entry name" value="TRANSLATION ELONGATION FACTOR G-RELATED"/>
    <property type="match status" value="1"/>
</dbReference>
<dbReference type="CDD" id="cd03713">
    <property type="entry name" value="EFG_mtEFG_C"/>
    <property type="match status" value="1"/>
</dbReference>
<dbReference type="FunFam" id="3.30.70.240:FF:000001">
    <property type="entry name" value="Elongation factor G"/>
    <property type="match status" value="1"/>
</dbReference>
<reference evidence="10 11" key="1">
    <citation type="journal article" date="2020" name="Arch. Microbiol.">
        <title>Bradyrhizobium uaiense sp. nov., a new highly efficient cowpea symbiont.</title>
        <authorList>
            <person name="Cabral Michel D."/>
            <person name="Azarias Guimaraes A."/>
            <person name="Martins da Costa E."/>
            <person name="Soares de Carvalho T."/>
            <person name="Balsanelli E."/>
            <person name="Willems A."/>
            <person name="Maltempi de Souza E."/>
            <person name="de Souza Moreira F.M."/>
        </authorList>
    </citation>
    <scope>NUCLEOTIDE SEQUENCE [LARGE SCALE GENOMIC DNA]</scope>
    <source>
        <strain evidence="10 11">UFLA 03-164</strain>
    </source>
</reference>
<dbReference type="InterPro" id="IPR047872">
    <property type="entry name" value="EFG_IV"/>
</dbReference>
<dbReference type="PANTHER" id="PTHR43261:SF1">
    <property type="entry name" value="RIBOSOME-RELEASING FACTOR 2, MITOCHONDRIAL"/>
    <property type="match status" value="1"/>
</dbReference>
<dbReference type="SMART" id="SM00889">
    <property type="entry name" value="EFG_IV"/>
    <property type="match status" value="1"/>
</dbReference>
<dbReference type="InterPro" id="IPR041095">
    <property type="entry name" value="EFG_II"/>
</dbReference>
<dbReference type="SUPFAM" id="SSF54211">
    <property type="entry name" value="Ribosomal protein S5 domain 2-like"/>
    <property type="match status" value="1"/>
</dbReference>
<evidence type="ECO:0000256" key="2">
    <source>
        <dbReference type="ARBA" id="ARBA00022741"/>
    </source>
</evidence>
<comment type="caution">
    <text evidence="10">The sequence shown here is derived from an EMBL/GenBank/DDBJ whole genome shotgun (WGS) entry which is preliminary data.</text>
</comment>
<dbReference type="Gene3D" id="3.30.70.240">
    <property type="match status" value="1"/>
</dbReference>
<evidence type="ECO:0000256" key="5">
    <source>
        <dbReference type="ARBA" id="ARBA00023134"/>
    </source>
</evidence>
<sequence length="298" mass="32073">MVDHTMQPGIIEVAIEPRSKADDAKLKAALAELTAEDPSFRVSIDPESGQTILKGVSELHLDGRIDLLKRVYGIDAHIGALQVAFLERITRRVEHSYTHKKQTSGTGQFAAVTLIVEPNGPGKGYAFESTIGGDAVPKAYISGVEKGLESVLPSGVVAGFPVVDVKVQLIDAKFHDVDSSAPTFEIAARACFREALQMGESVLLEPVMKVEVLTPEDCAAAVIRDLNLRRARLLVRRAHSDGVAVTAMVPLMSMFGYVNSLRPTSQGRASFSMQLDHYAEAPPNDDDPPFGPAVGMRA</sequence>
<dbReference type="GO" id="GO:0017111">
    <property type="term" value="F:ribonucleoside triphosphate phosphatase activity"/>
    <property type="evidence" value="ECO:0007669"/>
    <property type="project" value="UniProtKB-ARBA"/>
</dbReference>
<feature type="domain" description="Translation elongation factor EFG/EF2" evidence="9">
    <location>
        <begin position="82"/>
        <end position="200"/>
    </location>
</feature>
<dbReference type="Gene3D" id="3.30.70.870">
    <property type="entry name" value="Elongation Factor G (Translational Gtpase), domain 3"/>
    <property type="match status" value="1"/>
</dbReference>
<dbReference type="GO" id="GO:0032790">
    <property type="term" value="P:ribosome disassembly"/>
    <property type="evidence" value="ECO:0007669"/>
    <property type="project" value="TreeGrafter"/>
</dbReference>
<dbReference type="SMART" id="SM00838">
    <property type="entry name" value="EFG_C"/>
    <property type="match status" value="1"/>
</dbReference>
<feature type="domain" description="Elongation factor EFG" evidence="8">
    <location>
        <begin position="202"/>
        <end position="289"/>
    </location>
</feature>
<dbReference type="Pfam" id="PF14492">
    <property type="entry name" value="EFG_III"/>
    <property type="match status" value="1"/>
</dbReference>
<keyword evidence="3" id="KW-0251">Elongation factor</keyword>
<dbReference type="Pfam" id="PF03764">
    <property type="entry name" value="EFG_IV"/>
    <property type="match status" value="1"/>
</dbReference>
<dbReference type="AlphaFoldDB" id="A0A6P1BH51"/>
<gene>
    <name evidence="10" type="ORF">FNJ47_14215</name>
</gene>
<dbReference type="InterPro" id="IPR005517">
    <property type="entry name" value="Transl_elong_EFG/EF2_IV"/>
</dbReference>
<dbReference type="InterPro" id="IPR035647">
    <property type="entry name" value="EFG_III/V"/>
</dbReference>
<evidence type="ECO:0000256" key="1">
    <source>
        <dbReference type="ARBA" id="ARBA00017872"/>
    </source>
</evidence>
<dbReference type="InterPro" id="IPR020568">
    <property type="entry name" value="Ribosomal_Su5_D2-typ_SF"/>
</dbReference>
<keyword evidence="4" id="KW-0648">Protein biosynthesis</keyword>
<evidence type="ECO:0000256" key="4">
    <source>
        <dbReference type="ARBA" id="ARBA00022917"/>
    </source>
</evidence>
<dbReference type="CDD" id="cd16262">
    <property type="entry name" value="EFG_III"/>
    <property type="match status" value="1"/>
</dbReference>
<evidence type="ECO:0000313" key="11">
    <source>
        <dbReference type="Proteomes" id="UP000468531"/>
    </source>
</evidence>
<evidence type="ECO:0000259" key="9">
    <source>
        <dbReference type="SMART" id="SM00889"/>
    </source>
</evidence>
<dbReference type="Proteomes" id="UP000468531">
    <property type="component" value="Unassembled WGS sequence"/>
</dbReference>
<evidence type="ECO:0000256" key="3">
    <source>
        <dbReference type="ARBA" id="ARBA00022768"/>
    </source>
</evidence>
<dbReference type="EMBL" id="VKHP01000047">
    <property type="protein sequence ID" value="NEU96960.1"/>
    <property type="molecule type" value="Genomic_DNA"/>
</dbReference>
<dbReference type="InterPro" id="IPR009022">
    <property type="entry name" value="EFG_III"/>
</dbReference>
<dbReference type="InterPro" id="IPR014721">
    <property type="entry name" value="Ribsml_uS5_D2-typ_fold_subgr"/>
</dbReference>
<evidence type="ECO:0000256" key="6">
    <source>
        <dbReference type="ARBA" id="ARBA00024731"/>
    </source>
</evidence>
<accession>A0A6P1BH51</accession>
<protein>
    <recommendedName>
        <fullName evidence="1">Elongation factor G</fullName>
    </recommendedName>
</protein>
<organism evidence="10 11">
    <name type="scientific">Bradyrhizobium uaiense</name>
    <dbReference type="NCBI Taxonomy" id="2594946"/>
    <lineage>
        <taxon>Bacteria</taxon>
        <taxon>Pseudomonadati</taxon>
        <taxon>Pseudomonadota</taxon>
        <taxon>Alphaproteobacteria</taxon>
        <taxon>Hyphomicrobiales</taxon>
        <taxon>Nitrobacteraceae</taxon>
        <taxon>Bradyrhizobium</taxon>
    </lineage>
</organism>